<evidence type="ECO:0000256" key="1">
    <source>
        <dbReference type="SAM" id="MobiDB-lite"/>
    </source>
</evidence>
<evidence type="ECO:0000313" key="2">
    <source>
        <dbReference type="EMBL" id="KLU92469.1"/>
    </source>
</evidence>
<dbReference type="OrthoDB" id="338650at2759"/>
<dbReference type="AlphaFoldDB" id="A0A0H2UFE2"/>
<proteinExistence type="predicted"/>
<feature type="non-terminal residue" evidence="2">
    <location>
        <position position="149"/>
    </location>
</feature>
<name>A0A0H2UFE2_MAGP6</name>
<accession>A0A0H2UFE2</accession>
<protein>
    <submittedName>
        <fullName evidence="2">Uncharacterized protein</fullName>
    </submittedName>
</protein>
<reference evidence="2" key="2">
    <citation type="submission" date="2011-03" db="EMBL/GenBank/DDBJ databases">
        <title>Annotation of Magnaporthe poae ATCC 64411.</title>
        <authorList>
            <person name="Ma L.-J."/>
            <person name="Dead R."/>
            <person name="Young S.K."/>
            <person name="Zeng Q."/>
            <person name="Gargeya S."/>
            <person name="Fitzgerald M."/>
            <person name="Haas B."/>
            <person name="Abouelleil A."/>
            <person name="Alvarado L."/>
            <person name="Arachchi H.M."/>
            <person name="Berlin A."/>
            <person name="Brown A."/>
            <person name="Chapman S.B."/>
            <person name="Chen Z."/>
            <person name="Dunbar C."/>
            <person name="Freedman E."/>
            <person name="Gearin G."/>
            <person name="Gellesch M."/>
            <person name="Goldberg J."/>
            <person name="Griggs A."/>
            <person name="Gujja S."/>
            <person name="Heiman D."/>
            <person name="Howarth C."/>
            <person name="Larson L."/>
            <person name="Lui A."/>
            <person name="MacDonald P.J.P."/>
            <person name="Mehta T."/>
            <person name="Montmayeur A."/>
            <person name="Murphy C."/>
            <person name="Neiman D."/>
            <person name="Pearson M."/>
            <person name="Priest M."/>
            <person name="Roberts A."/>
            <person name="Saif S."/>
            <person name="Shea T."/>
            <person name="Shenoy N."/>
            <person name="Sisk P."/>
            <person name="Stolte C."/>
            <person name="Sykes S."/>
            <person name="Yandava C."/>
            <person name="Wortman J."/>
            <person name="Nusbaum C."/>
            <person name="Birren B."/>
        </authorList>
    </citation>
    <scope>NUCLEOTIDE SEQUENCE</scope>
    <source>
        <strain evidence="2">ATCC 64411</strain>
    </source>
</reference>
<dbReference type="SUPFAM" id="SSF56104">
    <property type="entry name" value="SAICAR synthase-like"/>
    <property type="match status" value="1"/>
</dbReference>
<gene>
    <name evidence="2" type="ORF">MAPG_11414</name>
</gene>
<dbReference type="EMBL" id="GL876981">
    <property type="protein sequence ID" value="KLU92469.1"/>
    <property type="molecule type" value="Genomic_DNA"/>
</dbReference>
<organism evidence="2">
    <name type="scientific">Magnaporthiopsis poae (strain ATCC 64411 / 73-15)</name>
    <name type="common">Kentucky bluegrass fungus</name>
    <name type="synonym">Magnaporthe poae</name>
    <dbReference type="NCBI Taxonomy" id="644358"/>
    <lineage>
        <taxon>Eukaryota</taxon>
        <taxon>Fungi</taxon>
        <taxon>Dikarya</taxon>
        <taxon>Ascomycota</taxon>
        <taxon>Pezizomycotina</taxon>
        <taxon>Sordariomycetes</taxon>
        <taxon>Sordariomycetidae</taxon>
        <taxon>Magnaporthales</taxon>
        <taxon>Magnaporthaceae</taxon>
        <taxon>Magnaporthiopsis</taxon>
    </lineage>
</organism>
<dbReference type="VEuPathDB" id="FungiDB:MAPG_11414"/>
<sequence>MERRKMPEHKDLISYNHAVAGHAGTMCDVDGELFVKPCHQHEIDFYESAENEHPHFYRWMPQHFGTLHLNAATDIADLNQQLGPVVAGLMTEHLKEEVVEFAHHASHATDSPASATPATSTPAPPTPAEPADGPAKQQQQPALVNIVSP</sequence>
<feature type="region of interest" description="Disordered" evidence="1">
    <location>
        <begin position="100"/>
        <end position="149"/>
    </location>
</feature>
<feature type="compositionally biased region" description="Low complexity" evidence="1">
    <location>
        <begin position="108"/>
        <end position="121"/>
    </location>
</feature>
<reference evidence="2" key="1">
    <citation type="submission" date="2010-05" db="EMBL/GenBank/DDBJ databases">
        <title>The Genome Sequence of Magnaporthe poae strain ATCC 64411.</title>
        <authorList>
            <consortium name="The Broad Institute Genome Sequencing Platform"/>
            <consortium name="Broad Institute Genome Sequencing Center for Infectious Disease"/>
            <person name="Ma L.-J."/>
            <person name="Dead R."/>
            <person name="Young S."/>
            <person name="Zeng Q."/>
            <person name="Koehrsen M."/>
            <person name="Alvarado L."/>
            <person name="Berlin A."/>
            <person name="Chapman S.B."/>
            <person name="Chen Z."/>
            <person name="Freedman E."/>
            <person name="Gellesch M."/>
            <person name="Goldberg J."/>
            <person name="Griggs A."/>
            <person name="Gujja S."/>
            <person name="Heilman E.R."/>
            <person name="Heiman D."/>
            <person name="Hepburn T."/>
            <person name="Howarth C."/>
            <person name="Jen D."/>
            <person name="Larson L."/>
            <person name="Mehta T."/>
            <person name="Neiman D."/>
            <person name="Pearson M."/>
            <person name="Roberts A."/>
            <person name="Saif S."/>
            <person name="Shea T."/>
            <person name="Shenoy N."/>
            <person name="Sisk P."/>
            <person name="Stolte C."/>
            <person name="Sykes S."/>
            <person name="Walk T."/>
            <person name="White J."/>
            <person name="Yandava C."/>
            <person name="Haas B."/>
            <person name="Nusbaum C."/>
            <person name="Birren B."/>
        </authorList>
    </citation>
    <scope>NUCLEOTIDE SEQUENCE</scope>
    <source>
        <strain evidence="2">ATCC 64411</strain>
    </source>
</reference>
<feature type="compositionally biased region" description="Polar residues" evidence="1">
    <location>
        <begin position="136"/>
        <end position="149"/>
    </location>
</feature>